<dbReference type="NCBIfam" id="TIGR00176">
    <property type="entry name" value="mobB"/>
    <property type="match status" value="1"/>
</dbReference>
<evidence type="ECO:0000313" key="2">
    <source>
        <dbReference type="EMBL" id="MBO1081589.1"/>
    </source>
</evidence>
<feature type="domain" description="Molybdopterin-guanine dinucleotide biosynthesis protein B (MobB)" evidence="1">
    <location>
        <begin position="3"/>
        <end position="135"/>
    </location>
</feature>
<dbReference type="InterPro" id="IPR052539">
    <property type="entry name" value="MGD_biosynthesis_adapter"/>
</dbReference>
<reference evidence="2 3" key="1">
    <citation type="submission" date="2020-09" db="EMBL/GenBank/DDBJ databases">
        <title>Roseomonas.</title>
        <authorList>
            <person name="Zhu W."/>
        </authorList>
    </citation>
    <scope>NUCLEOTIDE SEQUENCE [LARGE SCALE GENOMIC DNA]</scope>
    <source>
        <strain evidence="2 3">573</strain>
    </source>
</reference>
<dbReference type="Proteomes" id="UP001518989">
    <property type="component" value="Unassembled WGS sequence"/>
</dbReference>
<organism evidence="2 3">
    <name type="scientific">Roseomonas haemaphysalidis</name>
    <dbReference type="NCBI Taxonomy" id="2768162"/>
    <lineage>
        <taxon>Bacteria</taxon>
        <taxon>Pseudomonadati</taxon>
        <taxon>Pseudomonadota</taxon>
        <taxon>Alphaproteobacteria</taxon>
        <taxon>Acetobacterales</taxon>
        <taxon>Roseomonadaceae</taxon>
        <taxon>Roseomonas</taxon>
    </lineage>
</organism>
<dbReference type="InterPro" id="IPR027417">
    <property type="entry name" value="P-loop_NTPase"/>
</dbReference>
<gene>
    <name evidence="2" type="primary">mobB</name>
    <name evidence="2" type="ORF">IAI61_21345</name>
</gene>
<accession>A0ABS3KVX3</accession>
<dbReference type="EMBL" id="JACTNG010000016">
    <property type="protein sequence ID" value="MBO1081589.1"/>
    <property type="molecule type" value="Genomic_DNA"/>
</dbReference>
<dbReference type="Gene3D" id="3.40.50.300">
    <property type="entry name" value="P-loop containing nucleotide triphosphate hydrolases"/>
    <property type="match status" value="1"/>
</dbReference>
<evidence type="ECO:0000259" key="1">
    <source>
        <dbReference type="Pfam" id="PF03205"/>
    </source>
</evidence>
<evidence type="ECO:0000313" key="3">
    <source>
        <dbReference type="Proteomes" id="UP001518989"/>
    </source>
</evidence>
<dbReference type="SUPFAM" id="SSF52540">
    <property type="entry name" value="P-loop containing nucleoside triphosphate hydrolases"/>
    <property type="match status" value="1"/>
</dbReference>
<keyword evidence="3" id="KW-1185">Reference proteome</keyword>
<dbReference type="CDD" id="cd03116">
    <property type="entry name" value="MobB"/>
    <property type="match status" value="1"/>
</dbReference>
<dbReference type="InterPro" id="IPR004435">
    <property type="entry name" value="MobB_dom"/>
</dbReference>
<proteinExistence type="predicted"/>
<dbReference type="RefSeq" id="WP_207419765.1">
    <property type="nucleotide sequence ID" value="NZ_CP061177.1"/>
</dbReference>
<dbReference type="Pfam" id="PF03205">
    <property type="entry name" value="MobB"/>
    <property type="match status" value="1"/>
</dbReference>
<comment type="caution">
    <text evidence="2">The sequence shown here is derived from an EMBL/GenBank/DDBJ whole genome shotgun (WGS) entry which is preliminary data.</text>
</comment>
<dbReference type="PANTHER" id="PTHR40072:SF1">
    <property type="entry name" value="MOLYBDOPTERIN-GUANINE DINUCLEOTIDE BIOSYNTHESIS ADAPTER PROTEIN"/>
    <property type="match status" value="1"/>
</dbReference>
<protein>
    <submittedName>
        <fullName evidence="2">Molybdopterin-guanine dinucleotide biosynthesis protein B</fullName>
    </submittedName>
</protein>
<dbReference type="PANTHER" id="PTHR40072">
    <property type="entry name" value="MOLYBDOPTERIN-GUANINE DINUCLEOTIDE BIOSYNTHESIS ADAPTER PROTEIN-RELATED"/>
    <property type="match status" value="1"/>
</dbReference>
<sequence>MRVIGLAGWSGAGKTTLLARLIPTLNARGIAVSTVKHAHHAFDIDTPGKDSHTHRQAGARQVMVASSQRWALMSELRGAPEPALSELLARLDPVDLVIVEGFKRDAHPKVEVHRAANNKPWLHPDDPAIRAAATDTPPPGALPFAALGEVEAIADLILAHAAPWPS</sequence>
<name>A0ABS3KVX3_9PROT</name>